<reference evidence="2 3" key="1">
    <citation type="submission" date="2017-03" db="EMBL/GenBank/DDBJ databases">
        <title>Sulfur activation and transportation mechanism of thermophilic Archaea Acidianus manzaensis YN-25.</title>
        <authorList>
            <person name="Ma Y."/>
            <person name="Yang Y."/>
            <person name="Xia J."/>
        </authorList>
    </citation>
    <scope>NUCLEOTIDE SEQUENCE [LARGE SCALE GENOMIC DNA]</scope>
    <source>
        <strain evidence="2 3">YN-25</strain>
    </source>
</reference>
<dbReference type="Gene3D" id="6.20.390.10">
    <property type="match status" value="1"/>
</dbReference>
<dbReference type="SUPFAM" id="SSF57667">
    <property type="entry name" value="beta-beta-alpha zinc fingers"/>
    <property type="match status" value="1"/>
</dbReference>
<dbReference type="SMART" id="SM00355">
    <property type="entry name" value="ZnF_C2H2"/>
    <property type="match status" value="2"/>
</dbReference>
<dbReference type="InterPro" id="IPR013087">
    <property type="entry name" value="Znf_C2H2_type"/>
</dbReference>
<gene>
    <name evidence="2" type="ORF">B6F84_10625</name>
</gene>
<dbReference type="AlphaFoldDB" id="A0A1W6K1Q5"/>
<name>A0A1W6K1Q5_9CREN</name>
<dbReference type="InterPro" id="IPR054177">
    <property type="entry name" value="B129_C2H2-Znf"/>
</dbReference>
<dbReference type="PROSITE" id="PS00028">
    <property type="entry name" value="ZINC_FINGER_C2H2_1"/>
    <property type="match status" value="2"/>
</dbReference>
<proteinExistence type="predicted"/>
<dbReference type="RefSeq" id="WP_148692215.1">
    <property type="nucleotide sequence ID" value="NZ_CP020477.1"/>
</dbReference>
<organism evidence="2 3">
    <name type="scientific">Acidianus manzaensis</name>
    <dbReference type="NCBI Taxonomy" id="282676"/>
    <lineage>
        <taxon>Archaea</taxon>
        <taxon>Thermoproteota</taxon>
        <taxon>Thermoprotei</taxon>
        <taxon>Sulfolobales</taxon>
        <taxon>Sulfolobaceae</taxon>
        <taxon>Acidianus</taxon>
    </lineage>
</organism>
<accession>A0A1W6K1Q5</accession>
<dbReference type="InterPro" id="IPR036236">
    <property type="entry name" value="Znf_C2H2_sf"/>
</dbReference>
<evidence type="ECO:0000259" key="1">
    <source>
        <dbReference type="PROSITE" id="PS50157"/>
    </source>
</evidence>
<dbReference type="STRING" id="282676.B6F84_10625"/>
<protein>
    <recommendedName>
        <fullName evidence="1">C2H2-type domain-containing protein</fullName>
    </recommendedName>
</protein>
<sequence>MVESHVKKHENKNTPKHLTFHLSEDEWLRYHQLDRETKQMIRLVVKSIIYNPELVQEAGYIYKLLISKTISPYVCPLCLIPFSSLFALKQHIRYQEHEKECKICKKHFTSTEALLDHICKKHNICIS</sequence>
<evidence type="ECO:0000313" key="3">
    <source>
        <dbReference type="Proteomes" id="UP000193404"/>
    </source>
</evidence>
<dbReference type="GeneID" id="41591384"/>
<dbReference type="Gene3D" id="3.30.160.60">
    <property type="entry name" value="Classic Zinc Finger"/>
    <property type="match status" value="1"/>
</dbReference>
<dbReference type="Pfam" id="PF00096">
    <property type="entry name" value="zf-C2H2"/>
    <property type="match status" value="1"/>
</dbReference>
<dbReference type="KEGG" id="aman:B6F84_10625"/>
<feature type="domain" description="C2H2-type" evidence="1">
    <location>
        <begin position="73"/>
        <end position="100"/>
    </location>
</feature>
<dbReference type="OrthoDB" id="37906at2157"/>
<dbReference type="Proteomes" id="UP000193404">
    <property type="component" value="Chromosome"/>
</dbReference>
<dbReference type="EMBL" id="CP020477">
    <property type="protein sequence ID" value="ARM76427.1"/>
    <property type="molecule type" value="Genomic_DNA"/>
</dbReference>
<keyword evidence="3" id="KW-1185">Reference proteome</keyword>
<dbReference type="Pfam" id="PF22034">
    <property type="entry name" value="B129_C2H2-zf"/>
    <property type="match status" value="1"/>
</dbReference>
<evidence type="ECO:0000313" key="2">
    <source>
        <dbReference type="EMBL" id="ARM76427.1"/>
    </source>
</evidence>
<dbReference type="PROSITE" id="PS50157">
    <property type="entry name" value="ZINC_FINGER_C2H2_2"/>
    <property type="match status" value="1"/>
</dbReference>